<feature type="coiled-coil region" evidence="1">
    <location>
        <begin position="316"/>
        <end position="357"/>
    </location>
</feature>
<organism evidence="3 4">
    <name type="scientific">Paratrimastix pyriformis</name>
    <dbReference type="NCBI Taxonomy" id="342808"/>
    <lineage>
        <taxon>Eukaryota</taxon>
        <taxon>Metamonada</taxon>
        <taxon>Preaxostyla</taxon>
        <taxon>Paratrimastigidae</taxon>
        <taxon>Paratrimastix</taxon>
    </lineage>
</organism>
<feature type="coiled-coil region" evidence="1">
    <location>
        <begin position="143"/>
        <end position="251"/>
    </location>
</feature>
<evidence type="ECO:0000256" key="2">
    <source>
        <dbReference type="SAM" id="MobiDB-lite"/>
    </source>
</evidence>
<feature type="compositionally biased region" description="Acidic residues" evidence="2">
    <location>
        <begin position="580"/>
        <end position="591"/>
    </location>
</feature>
<name>A0ABQ8UU38_9EUKA</name>
<accession>A0ABQ8UU38</accession>
<feature type="coiled-coil region" evidence="1">
    <location>
        <begin position="408"/>
        <end position="435"/>
    </location>
</feature>
<proteinExistence type="predicted"/>
<keyword evidence="4" id="KW-1185">Reference proteome</keyword>
<evidence type="ECO:0000313" key="4">
    <source>
        <dbReference type="Proteomes" id="UP001141327"/>
    </source>
</evidence>
<feature type="region of interest" description="Disordered" evidence="2">
    <location>
        <begin position="508"/>
        <end position="626"/>
    </location>
</feature>
<evidence type="ECO:0000256" key="1">
    <source>
        <dbReference type="SAM" id="Coils"/>
    </source>
</evidence>
<dbReference type="Gene3D" id="1.10.287.1490">
    <property type="match status" value="1"/>
</dbReference>
<gene>
    <name evidence="3" type="ORF">PAPYR_641</name>
</gene>
<dbReference type="PANTHER" id="PTHR43941">
    <property type="entry name" value="STRUCTURAL MAINTENANCE OF CHROMOSOMES PROTEIN 2"/>
    <property type="match status" value="1"/>
</dbReference>
<feature type="compositionally biased region" description="Low complexity" evidence="2">
    <location>
        <begin position="527"/>
        <end position="542"/>
    </location>
</feature>
<evidence type="ECO:0000313" key="3">
    <source>
        <dbReference type="EMBL" id="KAJ4462644.1"/>
    </source>
</evidence>
<reference evidence="3" key="1">
    <citation type="journal article" date="2022" name="bioRxiv">
        <title>Genomics of Preaxostyla Flagellates Illuminates Evolutionary Transitions and the Path Towards Mitochondrial Loss.</title>
        <authorList>
            <person name="Novak L.V.F."/>
            <person name="Treitli S.C."/>
            <person name="Pyrih J."/>
            <person name="Halakuc P."/>
            <person name="Pipaliya S.V."/>
            <person name="Vacek V."/>
            <person name="Brzon O."/>
            <person name="Soukal P."/>
            <person name="Eme L."/>
            <person name="Dacks J.B."/>
            <person name="Karnkowska A."/>
            <person name="Elias M."/>
            <person name="Hampl V."/>
        </authorList>
    </citation>
    <scope>NUCLEOTIDE SEQUENCE</scope>
    <source>
        <strain evidence="3">RCP-MX</strain>
    </source>
</reference>
<dbReference type="EMBL" id="JAPMOS010000002">
    <property type="protein sequence ID" value="KAJ4462644.1"/>
    <property type="molecule type" value="Genomic_DNA"/>
</dbReference>
<keyword evidence="1" id="KW-0175">Coiled coil</keyword>
<dbReference type="Proteomes" id="UP001141327">
    <property type="component" value="Unassembled WGS sequence"/>
</dbReference>
<comment type="caution">
    <text evidence="3">The sequence shown here is derived from an EMBL/GenBank/DDBJ whole genome shotgun (WGS) entry which is preliminary data.</text>
</comment>
<sequence>MMLQARSARCIDLSTQLGALQAALHRAQEELTSRQHELSASRERLVNDEGWLEETREALRWYDQRVGALVGRLERADAERVVCEAELAGALETLAQRESELLAQRAELVVLQERLGSFQRDLVNKSGAHDEAAQAADQWMQRHREAAQTLAETRTQLAQARARLDELASRQGVAQAESAALRAELAQAKEQLIRATEQGLTGRTECARLRERAALAERRLEEADKSLAAARERAAQQEAATREERDHARDEAARLASQLGALQGRCEAMRGTVTQEIQTAAQQQGKSEALTWRSLCSFAHCARAHTSPPFFCSSRPEQLEAQRREAASKLEAANRQYAEARAQCEDLQRSLVEAERVRIPLASPSPLCFIVHFCGLLECSHGPRCVFLSCASSFALVCASARVCGADRQSCHAQVEEIRAQLAQAQQDNGQLKVAAQRQTVASDELKERVKEWSRDFVATHNRDAALLSTASATAILGAEYLLVLVAQSARAAELTAEYIRARAQASGEDVDWERTGIPEGMGGRPEAQALADAQAEAAEAAEAARAEADRPPLTEAERLEAILLGGMGMARRPGPDPAGADEEEREEEPTPGETPEQAENRVSVQVGAMTLGGGSRPGGSATLVGSGDAALDAILGAELKGPQANPSAPARLGPS</sequence>
<protein>
    <submittedName>
        <fullName evidence="3">Uncharacterized protein</fullName>
    </submittedName>
</protein>
<feature type="compositionally biased region" description="Basic and acidic residues" evidence="2">
    <location>
        <begin position="543"/>
        <end position="561"/>
    </location>
</feature>